<feature type="site" description="Important for catalytic activity" evidence="7">
    <location>
        <position position="221"/>
    </location>
</feature>
<proteinExistence type="inferred from homology"/>
<dbReference type="SUPFAM" id="SSF56219">
    <property type="entry name" value="DNase I-like"/>
    <property type="match status" value="1"/>
</dbReference>
<feature type="binding site" evidence="6">
    <location>
        <position position="152"/>
    </location>
    <ligand>
        <name>Mg(2+)</name>
        <dbReference type="ChEBI" id="CHEBI:18420"/>
        <label>1</label>
    </ligand>
</feature>
<dbReference type="EMBL" id="MDEK01000013">
    <property type="protein sequence ID" value="PPU81424.1"/>
    <property type="molecule type" value="Genomic_DNA"/>
</dbReference>
<feature type="binding site" evidence="6">
    <location>
        <position position="250"/>
    </location>
    <ligand>
        <name>Mg(2+)</name>
        <dbReference type="ChEBI" id="CHEBI:18420"/>
        <label>1</label>
    </ligand>
</feature>
<dbReference type="GO" id="GO:0004519">
    <property type="term" value="F:endonuclease activity"/>
    <property type="evidence" value="ECO:0007669"/>
    <property type="project" value="InterPro"/>
</dbReference>
<accession>A0A2P5Z1R8</accession>
<dbReference type="GO" id="GO:0003677">
    <property type="term" value="F:DNA binding"/>
    <property type="evidence" value="ECO:0007669"/>
    <property type="project" value="InterPro"/>
</dbReference>
<dbReference type="Proteomes" id="UP000247346">
    <property type="component" value="Unassembled WGS sequence"/>
</dbReference>
<feature type="site" description="Interaction with DNA substrate" evidence="7">
    <location>
        <position position="251"/>
    </location>
</feature>
<feature type="compositionally biased region" description="Low complexity" evidence="8">
    <location>
        <begin position="259"/>
        <end position="270"/>
    </location>
</feature>
<feature type="active site" description="Proton donor/acceptor" evidence="5">
    <location>
        <position position="150"/>
    </location>
</feature>
<evidence type="ECO:0000256" key="1">
    <source>
        <dbReference type="ARBA" id="ARBA00007092"/>
    </source>
</evidence>
<keyword evidence="4 6" id="KW-0460">Magnesium</keyword>
<evidence type="ECO:0000313" key="10">
    <source>
        <dbReference type="EMBL" id="PPU81424.1"/>
    </source>
</evidence>
<dbReference type="NCBIfam" id="TIGR00633">
    <property type="entry name" value="xth"/>
    <property type="match status" value="1"/>
</dbReference>
<dbReference type="Pfam" id="PF03372">
    <property type="entry name" value="Exo_endo_phos"/>
    <property type="match status" value="1"/>
</dbReference>
<comment type="cofactor">
    <cofactor evidence="6">
        <name>Mg(2+)</name>
        <dbReference type="ChEBI" id="CHEBI:18420"/>
    </cofactor>
    <cofactor evidence="6">
        <name>Mn(2+)</name>
        <dbReference type="ChEBI" id="CHEBI:29035"/>
    </cofactor>
    <text evidence="6">Probably binds two magnesium or manganese ions per subunit.</text>
</comment>
<evidence type="ECO:0000256" key="8">
    <source>
        <dbReference type="SAM" id="MobiDB-lite"/>
    </source>
</evidence>
<dbReference type="PROSITE" id="PS00726">
    <property type="entry name" value="AP_NUCLEASE_F1_1"/>
    <property type="match status" value="1"/>
</dbReference>
<feature type="active site" description="Proton acceptor" evidence="5">
    <location>
        <position position="251"/>
    </location>
</feature>
<feature type="binding site" evidence="6">
    <location>
        <position position="150"/>
    </location>
    <ligand>
        <name>Mg(2+)</name>
        <dbReference type="ChEBI" id="CHEBI:18420"/>
        <label>1</label>
    </ligand>
</feature>
<dbReference type="GO" id="GO:0046872">
    <property type="term" value="F:metal ion binding"/>
    <property type="evidence" value="ECO:0007669"/>
    <property type="project" value="UniProtKB-KW"/>
</dbReference>
<dbReference type="NCBIfam" id="TIGR00195">
    <property type="entry name" value="exoDNase_III"/>
    <property type="match status" value="1"/>
</dbReference>
<feature type="site" description="Transition state stabilizer" evidence="7">
    <location>
        <position position="152"/>
    </location>
</feature>
<evidence type="ECO:0000313" key="11">
    <source>
        <dbReference type="Proteomes" id="UP000247346"/>
    </source>
</evidence>
<feature type="binding site" evidence="6">
    <location>
        <position position="251"/>
    </location>
    <ligand>
        <name>Mg(2+)</name>
        <dbReference type="ChEBI" id="CHEBI:18420"/>
        <label>1</label>
    </ligand>
</feature>
<feature type="binding site" evidence="6">
    <location>
        <position position="37"/>
    </location>
    <ligand>
        <name>Mg(2+)</name>
        <dbReference type="ChEBI" id="CHEBI:18420"/>
        <label>1</label>
    </ligand>
</feature>
<feature type="domain" description="Endonuclease/exonuclease/phosphatase" evidence="9">
    <location>
        <begin position="7"/>
        <end position="251"/>
    </location>
</feature>
<dbReference type="InterPro" id="IPR005135">
    <property type="entry name" value="Endo/exonuclease/phosphatase"/>
</dbReference>
<dbReference type="InterPro" id="IPR036691">
    <property type="entry name" value="Endo/exonu/phosph_ase_sf"/>
</dbReference>
<dbReference type="GO" id="GO:0008311">
    <property type="term" value="F:double-stranded DNA 3'-5' DNA exonuclease activity"/>
    <property type="evidence" value="ECO:0007669"/>
    <property type="project" value="InterPro"/>
</dbReference>
<feature type="region of interest" description="Disordered" evidence="8">
    <location>
        <begin position="252"/>
        <end position="382"/>
    </location>
</feature>
<reference evidence="10 11" key="1">
    <citation type="submission" date="2016-08" db="EMBL/GenBank/DDBJ databases">
        <authorList>
            <person name="Seilhamer J.J."/>
        </authorList>
    </citation>
    <scope>NUCLEOTIDE SEQUENCE [LARGE SCALE GENOMIC DNA]</scope>
    <source>
        <strain evidence="10 11">CFBP4641</strain>
    </source>
</reference>
<keyword evidence="3" id="KW-0378">Hydrolase</keyword>
<sequence length="382" mass="41612">METLKIATYNVNGIRSRLPQLLQWLQREAPDIVGLQELKSVDAGFPLAELHAAGYGAVWMGQSGWNGVALLAKGCDPVESRRGLPGDPRDTQSRYIEAMAHGVLVGCLYLPNGNPRPGPKFDYKLDWFARLQRHAQHLVALPHPVALIGDFNVVPTDADIYNPASWRRDALLQPESRQAYAELLAQGWADSLREVHGERRVYTFWDYFRQHWQRDAGLRIDHLLLNPPLAKRLRDAGVDRWVRDLPHASDHAPTWVTLGASPARGAAKSSAKPRRSAERAGSKTTRGAAKKAAGTSASGATSSAAKAAARPKRKTTTKTAATSTPPAPATKKASAKATKTKTTKEKTPKARKPRAESAVPQTPTRRGTRRKSPLLPPGEGGA</sequence>
<dbReference type="GeneID" id="93880721"/>
<dbReference type="Gene3D" id="3.60.10.10">
    <property type="entry name" value="Endonuclease/exonuclease/phosphatase"/>
    <property type="match status" value="1"/>
</dbReference>
<organism evidence="10 11">
    <name type="scientific">Xanthomonas sacchari</name>
    <dbReference type="NCBI Taxonomy" id="56458"/>
    <lineage>
        <taxon>Bacteria</taxon>
        <taxon>Pseudomonadati</taxon>
        <taxon>Pseudomonadota</taxon>
        <taxon>Gammaproteobacteria</taxon>
        <taxon>Lysobacterales</taxon>
        <taxon>Lysobacteraceae</taxon>
        <taxon>Xanthomonas</taxon>
    </lineage>
</organism>
<dbReference type="PANTHER" id="PTHR43250">
    <property type="entry name" value="EXODEOXYRIBONUCLEASE III"/>
    <property type="match status" value="1"/>
</dbReference>
<dbReference type="PROSITE" id="PS51435">
    <property type="entry name" value="AP_NUCLEASE_F1_4"/>
    <property type="match status" value="1"/>
</dbReference>
<dbReference type="STRING" id="56458.SB85_15480"/>
<protein>
    <submittedName>
        <fullName evidence="10">Exodeoxyribonuclease III</fullName>
    </submittedName>
</protein>
<feature type="compositionally biased region" description="Low complexity" evidence="8">
    <location>
        <begin position="317"/>
        <end position="337"/>
    </location>
</feature>
<dbReference type="CDD" id="cd09086">
    <property type="entry name" value="ExoIII-like_AP-endo"/>
    <property type="match status" value="1"/>
</dbReference>
<evidence type="ECO:0000259" key="9">
    <source>
        <dbReference type="Pfam" id="PF03372"/>
    </source>
</evidence>
<evidence type="ECO:0000256" key="5">
    <source>
        <dbReference type="PIRSR" id="PIRSR604808-1"/>
    </source>
</evidence>
<comment type="caution">
    <text evidence="10">The sequence shown here is derived from an EMBL/GenBank/DDBJ whole genome shotgun (WGS) entry which is preliminary data.</text>
</comment>
<dbReference type="GO" id="GO:0006281">
    <property type="term" value="P:DNA repair"/>
    <property type="evidence" value="ECO:0007669"/>
    <property type="project" value="InterPro"/>
</dbReference>
<gene>
    <name evidence="10" type="primary">xth</name>
    <name evidence="10" type="ORF">XsacCFBP4641_14435</name>
</gene>
<dbReference type="InterPro" id="IPR037493">
    <property type="entry name" value="ExoIII-like"/>
</dbReference>
<evidence type="ECO:0000256" key="7">
    <source>
        <dbReference type="PIRSR" id="PIRSR604808-3"/>
    </source>
</evidence>
<dbReference type="InterPro" id="IPR020847">
    <property type="entry name" value="AP_endonuclease_F1_BS"/>
</dbReference>
<evidence type="ECO:0000256" key="3">
    <source>
        <dbReference type="ARBA" id="ARBA00022801"/>
    </source>
</evidence>
<name>A0A2P5Z1R8_9XANT</name>
<keyword evidence="2 6" id="KW-0479">Metal-binding</keyword>
<dbReference type="InterPro" id="IPR004808">
    <property type="entry name" value="AP_endonuc_1"/>
</dbReference>
<evidence type="ECO:0000256" key="2">
    <source>
        <dbReference type="ARBA" id="ARBA00022723"/>
    </source>
</evidence>
<evidence type="ECO:0000256" key="6">
    <source>
        <dbReference type="PIRSR" id="PIRSR604808-2"/>
    </source>
</evidence>
<comment type="similarity">
    <text evidence="1">Belongs to the DNA repair enzymes AP/ExoA family.</text>
</comment>
<evidence type="ECO:0000256" key="4">
    <source>
        <dbReference type="ARBA" id="ARBA00022842"/>
    </source>
</evidence>
<keyword evidence="6" id="KW-0464">Manganese</keyword>
<dbReference type="OrthoDB" id="9803914at2"/>
<dbReference type="PANTHER" id="PTHR43250:SF1">
    <property type="entry name" value="EXODEOXYRIBONUCLEASE III"/>
    <property type="match status" value="1"/>
</dbReference>
<feature type="compositionally biased region" description="Low complexity" evidence="8">
    <location>
        <begin position="282"/>
        <end position="308"/>
    </location>
</feature>
<feature type="active site" evidence="5">
    <location>
        <position position="109"/>
    </location>
</feature>
<dbReference type="RefSeq" id="WP_010342423.1">
    <property type="nucleotide sequence ID" value="NZ_CP132343.1"/>
</dbReference>
<dbReference type="AlphaFoldDB" id="A0A2P5Z1R8"/>
<feature type="binding site" evidence="6">
    <location>
        <position position="10"/>
    </location>
    <ligand>
        <name>Mg(2+)</name>
        <dbReference type="ChEBI" id="CHEBI:18420"/>
        <label>1</label>
    </ligand>
</feature>